<keyword evidence="2" id="KW-1185">Reference proteome</keyword>
<dbReference type="EMBL" id="JARKIE010000046">
    <property type="protein sequence ID" value="KAJ7693345.1"/>
    <property type="molecule type" value="Genomic_DNA"/>
</dbReference>
<comment type="caution">
    <text evidence="1">The sequence shown here is derived from an EMBL/GenBank/DDBJ whole genome shotgun (WGS) entry which is preliminary data.</text>
</comment>
<dbReference type="Proteomes" id="UP001221757">
    <property type="component" value="Unassembled WGS sequence"/>
</dbReference>
<protein>
    <submittedName>
        <fullName evidence="1">Uncharacterized protein</fullName>
    </submittedName>
</protein>
<organism evidence="1 2">
    <name type="scientific">Mycena rosella</name>
    <name type="common">Pink bonnet</name>
    <name type="synonym">Agaricus rosellus</name>
    <dbReference type="NCBI Taxonomy" id="1033263"/>
    <lineage>
        <taxon>Eukaryota</taxon>
        <taxon>Fungi</taxon>
        <taxon>Dikarya</taxon>
        <taxon>Basidiomycota</taxon>
        <taxon>Agaricomycotina</taxon>
        <taxon>Agaricomycetes</taxon>
        <taxon>Agaricomycetidae</taxon>
        <taxon>Agaricales</taxon>
        <taxon>Marasmiineae</taxon>
        <taxon>Mycenaceae</taxon>
        <taxon>Mycena</taxon>
    </lineage>
</organism>
<evidence type="ECO:0000313" key="2">
    <source>
        <dbReference type="Proteomes" id="UP001221757"/>
    </source>
</evidence>
<sequence length="318" mass="34625">MACLVYVQEFANCRCSRNNTIGDAEEALLDVMKQMERTGVLQTANMLDLEELVSEQLMDEEIKNAVREKCAGEQEREFDPTMALMCSPHVVRTKCLALLDDLPHITKNAQHHLHQLVKACTLLEEVVTQIELARPTEADASRHTLPTIIPIVGLDPSLGSLPVISSLHTRSLQLPLGITVPLTKERQVAVSNPGLRVEDGAQDVHGIVVAGIMVATSAANARETYGINGKRIMGAKTVDEARTLLGNSLDWVAIRKGGGNRLGCRIEERRTVIPAEVDLRLAASRNAALPAMNGVTIDVWTPSPELEGESGGYCLQAW</sequence>
<evidence type="ECO:0000313" key="1">
    <source>
        <dbReference type="EMBL" id="KAJ7693345.1"/>
    </source>
</evidence>
<dbReference type="AlphaFoldDB" id="A0AAD7GG55"/>
<gene>
    <name evidence="1" type="ORF">B0H17DRAFT_1132506</name>
</gene>
<reference evidence="1" key="1">
    <citation type="submission" date="2023-03" db="EMBL/GenBank/DDBJ databases">
        <title>Massive genome expansion in bonnet fungi (Mycena s.s.) driven by repeated elements and novel gene families across ecological guilds.</title>
        <authorList>
            <consortium name="Lawrence Berkeley National Laboratory"/>
            <person name="Harder C.B."/>
            <person name="Miyauchi S."/>
            <person name="Viragh M."/>
            <person name="Kuo A."/>
            <person name="Thoen E."/>
            <person name="Andreopoulos B."/>
            <person name="Lu D."/>
            <person name="Skrede I."/>
            <person name="Drula E."/>
            <person name="Henrissat B."/>
            <person name="Morin E."/>
            <person name="Kohler A."/>
            <person name="Barry K."/>
            <person name="LaButti K."/>
            <person name="Morin E."/>
            <person name="Salamov A."/>
            <person name="Lipzen A."/>
            <person name="Mereny Z."/>
            <person name="Hegedus B."/>
            <person name="Baldrian P."/>
            <person name="Stursova M."/>
            <person name="Weitz H."/>
            <person name="Taylor A."/>
            <person name="Grigoriev I.V."/>
            <person name="Nagy L.G."/>
            <person name="Martin F."/>
            <person name="Kauserud H."/>
        </authorList>
    </citation>
    <scope>NUCLEOTIDE SEQUENCE</scope>
    <source>
        <strain evidence="1">CBHHK067</strain>
    </source>
</reference>
<name>A0AAD7GG55_MYCRO</name>
<proteinExistence type="predicted"/>
<accession>A0AAD7GG55</accession>